<sequence length="37" mass="4321">MVFLRMGMLPLITMRLVHYLTKRMTSLALQGGEEVRK</sequence>
<dbReference type="EMBL" id="AP026830">
    <property type="protein sequence ID" value="BDR92549.1"/>
    <property type="molecule type" value="Genomic_DNA"/>
</dbReference>
<evidence type="ECO:0000313" key="1">
    <source>
        <dbReference type="EMBL" id="BDR92549.1"/>
    </source>
</evidence>
<evidence type="ECO:0000313" key="2">
    <source>
        <dbReference type="Proteomes" id="UP001060771"/>
    </source>
</evidence>
<protein>
    <submittedName>
        <fullName evidence="1">Uncharacterized protein</fullName>
    </submittedName>
</protein>
<organism evidence="1 2">
    <name type="scientific">Vulcanisaeta souniana JCM 11219</name>
    <dbReference type="NCBI Taxonomy" id="1293586"/>
    <lineage>
        <taxon>Archaea</taxon>
        <taxon>Thermoproteota</taxon>
        <taxon>Thermoprotei</taxon>
        <taxon>Thermoproteales</taxon>
        <taxon>Thermoproteaceae</taxon>
        <taxon>Vulcanisaeta</taxon>
    </lineage>
</organism>
<dbReference type="Proteomes" id="UP001060771">
    <property type="component" value="Chromosome"/>
</dbReference>
<name>A0ABN6SSF6_9CREN</name>
<reference evidence="2" key="1">
    <citation type="submission" date="2022-09" db="EMBL/GenBank/DDBJ databases">
        <title>Complete genome sequence of Vulcanisaeta souniana.</title>
        <authorList>
            <person name="Kato S."/>
            <person name="Itoh T."/>
            <person name="Ohkuma M."/>
        </authorList>
    </citation>
    <scope>NUCLEOTIDE SEQUENCE [LARGE SCALE GENOMIC DNA]</scope>
    <source>
        <strain evidence="2">JCM 11219</strain>
    </source>
</reference>
<gene>
    <name evidence="1" type="ORF">Vsou_16420</name>
</gene>
<proteinExistence type="predicted"/>
<accession>A0ABN6SSF6</accession>
<keyword evidence="2" id="KW-1185">Reference proteome</keyword>